<gene>
    <name evidence="2" type="ORF">GCM10011415_17740</name>
</gene>
<dbReference type="AlphaFoldDB" id="A0A8J3EG39"/>
<reference evidence="2" key="2">
    <citation type="submission" date="2020-09" db="EMBL/GenBank/DDBJ databases">
        <authorList>
            <person name="Sun Q."/>
            <person name="Zhou Y."/>
        </authorList>
    </citation>
    <scope>NUCLEOTIDE SEQUENCE</scope>
    <source>
        <strain evidence="2">CGMCC 1.15762</strain>
    </source>
</reference>
<dbReference type="EMBL" id="BMJV01000003">
    <property type="protein sequence ID" value="GGG70555.1"/>
    <property type="molecule type" value="Genomic_DNA"/>
</dbReference>
<feature type="region of interest" description="Disordered" evidence="1">
    <location>
        <begin position="81"/>
        <end position="110"/>
    </location>
</feature>
<feature type="compositionally biased region" description="Basic residues" evidence="1">
    <location>
        <begin position="15"/>
        <end position="42"/>
    </location>
</feature>
<evidence type="ECO:0000256" key="1">
    <source>
        <dbReference type="SAM" id="MobiDB-lite"/>
    </source>
</evidence>
<sequence length="110" mass="12127">MRGTALQRSTLRAAPFRRKMWQGPKHQHGTHGKRQHGTPAKRQRTDHNGGPDALPNLKRPTSRPAAALPACIQQAERTLLPLTKGAPQRRRADRRSAWLGSVAQAGMTGE</sequence>
<keyword evidence="3" id="KW-1185">Reference proteome</keyword>
<evidence type="ECO:0000313" key="3">
    <source>
        <dbReference type="Proteomes" id="UP000617145"/>
    </source>
</evidence>
<comment type="caution">
    <text evidence="2">The sequence shown here is derived from an EMBL/GenBank/DDBJ whole genome shotgun (WGS) entry which is preliminary data.</text>
</comment>
<name>A0A8J3EG39_9RHOB</name>
<feature type="compositionally biased region" description="Polar residues" evidence="1">
    <location>
        <begin position="1"/>
        <end position="10"/>
    </location>
</feature>
<dbReference type="Proteomes" id="UP000617145">
    <property type="component" value="Unassembled WGS sequence"/>
</dbReference>
<feature type="region of interest" description="Disordered" evidence="1">
    <location>
        <begin position="1"/>
        <end position="66"/>
    </location>
</feature>
<accession>A0A8J3EG39</accession>
<protein>
    <submittedName>
        <fullName evidence="2">Uncharacterized protein</fullName>
    </submittedName>
</protein>
<organism evidence="2 3">
    <name type="scientific">Salipiger pallidus</name>
    <dbReference type="NCBI Taxonomy" id="1775170"/>
    <lineage>
        <taxon>Bacteria</taxon>
        <taxon>Pseudomonadati</taxon>
        <taxon>Pseudomonadota</taxon>
        <taxon>Alphaproteobacteria</taxon>
        <taxon>Rhodobacterales</taxon>
        <taxon>Roseobacteraceae</taxon>
        <taxon>Salipiger</taxon>
    </lineage>
</organism>
<proteinExistence type="predicted"/>
<reference evidence="2" key="1">
    <citation type="journal article" date="2014" name="Int. J. Syst. Evol. Microbiol.">
        <title>Complete genome sequence of Corynebacterium casei LMG S-19264T (=DSM 44701T), isolated from a smear-ripened cheese.</title>
        <authorList>
            <consortium name="US DOE Joint Genome Institute (JGI-PGF)"/>
            <person name="Walter F."/>
            <person name="Albersmeier A."/>
            <person name="Kalinowski J."/>
            <person name="Ruckert C."/>
        </authorList>
    </citation>
    <scope>NUCLEOTIDE SEQUENCE</scope>
    <source>
        <strain evidence="2">CGMCC 1.15762</strain>
    </source>
</reference>
<evidence type="ECO:0000313" key="2">
    <source>
        <dbReference type="EMBL" id="GGG70555.1"/>
    </source>
</evidence>